<gene>
    <name evidence="1" type="ORF">PsorP6_011506</name>
</gene>
<accession>A0ACC0WJK4</accession>
<protein>
    <submittedName>
        <fullName evidence="1">Uncharacterized protein</fullName>
    </submittedName>
</protein>
<proteinExistence type="predicted"/>
<evidence type="ECO:0000313" key="2">
    <source>
        <dbReference type="Proteomes" id="UP001163321"/>
    </source>
</evidence>
<comment type="caution">
    <text evidence="1">The sequence shown here is derived from an EMBL/GenBank/DDBJ whole genome shotgun (WGS) entry which is preliminary data.</text>
</comment>
<evidence type="ECO:0000313" key="1">
    <source>
        <dbReference type="EMBL" id="KAI9918476.1"/>
    </source>
</evidence>
<dbReference type="EMBL" id="CM047591">
    <property type="protein sequence ID" value="KAI9918476.1"/>
    <property type="molecule type" value="Genomic_DNA"/>
</dbReference>
<name>A0ACC0WJK4_9STRA</name>
<organism evidence="1 2">
    <name type="scientific">Peronosclerospora sorghi</name>
    <dbReference type="NCBI Taxonomy" id="230839"/>
    <lineage>
        <taxon>Eukaryota</taxon>
        <taxon>Sar</taxon>
        <taxon>Stramenopiles</taxon>
        <taxon>Oomycota</taxon>
        <taxon>Peronosporomycetes</taxon>
        <taxon>Peronosporales</taxon>
        <taxon>Peronosporaceae</taxon>
        <taxon>Peronosclerospora</taxon>
    </lineage>
</organism>
<keyword evidence="2" id="KW-1185">Reference proteome</keyword>
<sequence>MTSTATIVHPQSCCSARAKLYRRDRCILVPHDSRDRYTCDSNNKFYMGQLILDRSEFVVFRKWGRIGAKLPQSQTQHFDSLENAQLAFQRVFRAKSGNSWPLAEPFVHKKGKYFM</sequence>
<dbReference type="Proteomes" id="UP001163321">
    <property type="component" value="Chromosome 12"/>
</dbReference>
<reference evidence="1 2" key="1">
    <citation type="journal article" date="2022" name="bioRxiv">
        <title>The genome of the oomycete Peronosclerospora sorghi, a cosmopolitan pathogen of maize and sorghum, is inflated with dispersed pseudogenes.</title>
        <authorList>
            <person name="Fletcher K."/>
            <person name="Martin F."/>
            <person name="Isakeit T."/>
            <person name="Cavanaugh K."/>
            <person name="Magill C."/>
            <person name="Michelmore R."/>
        </authorList>
    </citation>
    <scope>NUCLEOTIDE SEQUENCE [LARGE SCALE GENOMIC DNA]</scope>
    <source>
        <strain evidence="1">P6</strain>
    </source>
</reference>